<evidence type="ECO:0000313" key="5">
    <source>
        <dbReference type="EMBL" id="SVA16657.1"/>
    </source>
</evidence>
<evidence type="ECO:0000256" key="2">
    <source>
        <dbReference type="ARBA" id="ARBA00023027"/>
    </source>
</evidence>
<dbReference type="CDD" id="cd05246">
    <property type="entry name" value="dTDP_GD_SDR_e"/>
    <property type="match status" value="1"/>
</dbReference>
<feature type="domain" description="NAD(P)-binding" evidence="4">
    <location>
        <begin position="6"/>
        <end position="326"/>
    </location>
</feature>
<proteinExistence type="predicted"/>
<evidence type="ECO:0000256" key="1">
    <source>
        <dbReference type="ARBA" id="ARBA00001911"/>
    </source>
</evidence>
<evidence type="ECO:0000256" key="3">
    <source>
        <dbReference type="ARBA" id="ARBA00023239"/>
    </source>
</evidence>
<dbReference type="InterPro" id="IPR016040">
    <property type="entry name" value="NAD(P)-bd_dom"/>
</dbReference>
<dbReference type="InterPro" id="IPR036291">
    <property type="entry name" value="NAD(P)-bd_dom_sf"/>
</dbReference>
<gene>
    <name evidence="5" type="ORF">METZ01_LOCUS69511</name>
</gene>
<comment type="cofactor">
    <cofactor evidence="1">
        <name>NAD(+)</name>
        <dbReference type="ChEBI" id="CHEBI:57540"/>
    </cofactor>
</comment>
<dbReference type="Gene3D" id="3.40.50.720">
    <property type="entry name" value="NAD(P)-binding Rossmann-like Domain"/>
    <property type="match status" value="1"/>
</dbReference>
<sequence>MNNTILITGGCGFIGSNFIQYILANTKYRNVINLDKLTYAGNPNNLLDIQKDERYIFIQGDICDHNCVRNIFKEYIPNVVVHFAAESHVDRSIDGPQQFIQTNIIGTSVLLQESLDYYIHLNKSFRSKFKFHHISTDEVFGSLGEGGYFSESTAYDPSSPYSASKASSDHLVRAWHRTFGLPVTISNCSNNYGPYQFPEKLIPLMILNCLAEKPLPVYGTGENVRDWLYVQDHCDAINMVLQKGIIGETYNVGGNNEIQNIQIVRDICTILDEVKPAESGNSYHQLITFVKDRPGHDFRYAIDSTKIKQDLGWQPHETFQSGLRKTINWYLDNKDWWIETQENIYQQERLGTGQPA</sequence>
<evidence type="ECO:0000259" key="4">
    <source>
        <dbReference type="Pfam" id="PF16363"/>
    </source>
</evidence>
<dbReference type="InterPro" id="IPR005888">
    <property type="entry name" value="dTDP_Gluc_deHydtase"/>
</dbReference>
<dbReference type="GO" id="GO:0009225">
    <property type="term" value="P:nucleotide-sugar metabolic process"/>
    <property type="evidence" value="ECO:0007669"/>
    <property type="project" value="InterPro"/>
</dbReference>
<dbReference type="Gene3D" id="3.90.25.10">
    <property type="entry name" value="UDP-galactose 4-epimerase, domain 1"/>
    <property type="match status" value="1"/>
</dbReference>
<name>A0A381TPC6_9ZZZZ</name>
<keyword evidence="2" id="KW-0520">NAD</keyword>
<dbReference type="PANTHER" id="PTHR43000">
    <property type="entry name" value="DTDP-D-GLUCOSE 4,6-DEHYDRATASE-RELATED"/>
    <property type="match status" value="1"/>
</dbReference>
<organism evidence="5">
    <name type="scientific">marine metagenome</name>
    <dbReference type="NCBI Taxonomy" id="408172"/>
    <lineage>
        <taxon>unclassified sequences</taxon>
        <taxon>metagenomes</taxon>
        <taxon>ecological metagenomes</taxon>
    </lineage>
</organism>
<dbReference type="Pfam" id="PF16363">
    <property type="entry name" value="GDP_Man_Dehyd"/>
    <property type="match status" value="1"/>
</dbReference>
<dbReference type="GO" id="GO:0008460">
    <property type="term" value="F:dTDP-glucose 4,6-dehydratase activity"/>
    <property type="evidence" value="ECO:0007669"/>
    <property type="project" value="InterPro"/>
</dbReference>
<protein>
    <recommendedName>
        <fullName evidence="4">NAD(P)-binding domain-containing protein</fullName>
    </recommendedName>
</protein>
<reference evidence="5" key="1">
    <citation type="submission" date="2018-05" db="EMBL/GenBank/DDBJ databases">
        <authorList>
            <person name="Lanie J.A."/>
            <person name="Ng W.-L."/>
            <person name="Kazmierczak K.M."/>
            <person name="Andrzejewski T.M."/>
            <person name="Davidsen T.M."/>
            <person name="Wayne K.J."/>
            <person name="Tettelin H."/>
            <person name="Glass J.I."/>
            <person name="Rusch D."/>
            <person name="Podicherti R."/>
            <person name="Tsui H.-C.T."/>
            <person name="Winkler M.E."/>
        </authorList>
    </citation>
    <scope>NUCLEOTIDE SEQUENCE</scope>
</reference>
<keyword evidence="3" id="KW-0456">Lyase</keyword>
<dbReference type="EMBL" id="UINC01004759">
    <property type="protein sequence ID" value="SVA16657.1"/>
    <property type="molecule type" value="Genomic_DNA"/>
</dbReference>
<accession>A0A381TPC6</accession>
<dbReference type="SUPFAM" id="SSF51735">
    <property type="entry name" value="NAD(P)-binding Rossmann-fold domains"/>
    <property type="match status" value="1"/>
</dbReference>
<dbReference type="NCBIfam" id="TIGR01181">
    <property type="entry name" value="dTDP_gluc_dehyt"/>
    <property type="match status" value="1"/>
</dbReference>
<dbReference type="AlphaFoldDB" id="A0A381TPC6"/>